<dbReference type="GO" id="GO:0008168">
    <property type="term" value="F:methyltransferase activity"/>
    <property type="evidence" value="ECO:0007669"/>
    <property type="project" value="UniProtKB-KW"/>
</dbReference>
<dbReference type="InterPro" id="IPR025784">
    <property type="entry name" value="EFM7"/>
</dbReference>
<dbReference type="AlphaFoldDB" id="F4PS79"/>
<evidence type="ECO:0000313" key="5">
    <source>
        <dbReference type="EMBL" id="EGG21462.1"/>
    </source>
</evidence>
<dbReference type="Pfam" id="PF10294">
    <property type="entry name" value="Methyltransf_16"/>
    <property type="match status" value="1"/>
</dbReference>
<dbReference type="Proteomes" id="UP000007797">
    <property type="component" value="Unassembled WGS sequence"/>
</dbReference>
<dbReference type="PROSITE" id="PS51560">
    <property type="entry name" value="SAM_MT_NNT1"/>
    <property type="match status" value="1"/>
</dbReference>
<dbReference type="InterPro" id="IPR029063">
    <property type="entry name" value="SAM-dependent_MTases_sf"/>
</dbReference>
<dbReference type="GO" id="GO:0032259">
    <property type="term" value="P:methylation"/>
    <property type="evidence" value="ECO:0007669"/>
    <property type="project" value="UniProtKB-KW"/>
</dbReference>
<evidence type="ECO:0000256" key="4">
    <source>
        <dbReference type="ARBA" id="ARBA00022691"/>
    </source>
</evidence>
<dbReference type="GeneID" id="14872789"/>
<dbReference type="RefSeq" id="XP_004359312.1">
    <property type="nucleotide sequence ID" value="XM_004359255.1"/>
</dbReference>
<dbReference type="OMA" id="VGHNPLW"/>
<dbReference type="EMBL" id="GL883010">
    <property type="protein sequence ID" value="EGG21462.1"/>
    <property type="molecule type" value="Genomic_DNA"/>
</dbReference>
<dbReference type="STRING" id="1054147.F4PS79"/>
<keyword evidence="2 5" id="KW-0489">Methyltransferase</keyword>
<keyword evidence="6" id="KW-1185">Reference proteome</keyword>
<evidence type="ECO:0000256" key="3">
    <source>
        <dbReference type="ARBA" id="ARBA00022679"/>
    </source>
</evidence>
<keyword evidence="1" id="KW-0963">Cytoplasm</keyword>
<name>F4PS79_CACFS</name>
<dbReference type="KEGG" id="dfa:DFA_01348"/>
<dbReference type="OrthoDB" id="46564at2759"/>
<evidence type="ECO:0000256" key="2">
    <source>
        <dbReference type="ARBA" id="ARBA00022603"/>
    </source>
</evidence>
<gene>
    <name evidence="5" type="ORF">DFA_01348</name>
</gene>
<accession>F4PS79</accession>
<dbReference type="SUPFAM" id="SSF53335">
    <property type="entry name" value="S-adenosyl-L-methionine-dependent methyltransferases"/>
    <property type="match status" value="1"/>
</dbReference>
<dbReference type="GO" id="GO:0005737">
    <property type="term" value="C:cytoplasm"/>
    <property type="evidence" value="ECO:0007669"/>
    <property type="project" value="TreeGrafter"/>
</dbReference>
<sequence>MSSPPNNSYEIMDSTTNIFWEESSDEEIEYTSHTYTRVAPIKNNSDVTTLSVRLPQRHSLWAHLAWNAGIALSDFLDKEIDFTNKTVLELGSGAGLPCFIAALNNAKRVVMTDYPEDTLINNMKYNRSNTVPERVCDENNRLLAVPHLWGKNPEELNQLLDEPSKKFDIIILSDLLFNHAVHDKMLETCSTCLSDNGIIYVSFSHHRPHRQDKDLYFFELAKDPEFNFESEKFKELKMQAMFENDLGCEETRSTVHFYTMKRKISTPQ</sequence>
<evidence type="ECO:0000313" key="6">
    <source>
        <dbReference type="Proteomes" id="UP000007797"/>
    </source>
</evidence>
<keyword evidence="4" id="KW-0949">S-adenosyl-L-methionine</keyword>
<dbReference type="PANTHER" id="PTHR14614">
    <property type="entry name" value="HEPATOCELLULAR CARCINOMA-ASSOCIATED ANTIGEN"/>
    <property type="match status" value="1"/>
</dbReference>
<dbReference type="Gene3D" id="3.40.50.150">
    <property type="entry name" value="Vaccinia Virus protein VP39"/>
    <property type="match status" value="1"/>
</dbReference>
<proteinExistence type="predicted"/>
<protein>
    <submittedName>
        <fullName evidence="5">Methyltransferase</fullName>
    </submittedName>
</protein>
<keyword evidence="3" id="KW-0808">Transferase</keyword>
<organism evidence="5 6">
    <name type="scientific">Cavenderia fasciculata</name>
    <name type="common">Slime mold</name>
    <name type="synonym">Dictyostelium fasciculatum</name>
    <dbReference type="NCBI Taxonomy" id="261658"/>
    <lineage>
        <taxon>Eukaryota</taxon>
        <taxon>Amoebozoa</taxon>
        <taxon>Evosea</taxon>
        <taxon>Eumycetozoa</taxon>
        <taxon>Dictyostelia</taxon>
        <taxon>Acytosteliales</taxon>
        <taxon>Cavenderiaceae</taxon>
        <taxon>Cavenderia</taxon>
    </lineage>
</organism>
<dbReference type="InterPro" id="IPR019410">
    <property type="entry name" value="Methyltransf_16"/>
</dbReference>
<dbReference type="PANTHER" id="PTHR14614:SF10">
    <property type="entry name" value="PROTEIN N-TERMINAL AND LYSINE N-METHYLTRANSFERASE EFM7"/>
    <property type="match status" value="1"/>
</dbReference>
<dbReference type="CDD" id="cd02440">
    <property type="entry name" value="AdoMet_MTases"/>
    <property type="match status" value="1"/>
</dbReference>
<evidence type="ECO:0000256" key="1">
    <source>
        <dbReference type="ARBA" id="ARBA00022490"/>
    </source>
</evidence>
<reference evidence="6" key="1">
    <citation type="journal article" date="2011" name="Genome Res.">
        <title>Phylogeny-wide analysis of social amoeba genomes highlights ancient origins for complex intercellular communication.</title>
        <authorList>
            <person name="Heidel A.J."/>
            <person name="Lawal H.M."/>
            <person name="Felder M."/>
            <person name="Schilde C."/>
            <person name="Helps N.R."/>
            <person name="Tunggal B."/>
            <person name="Rivero F."/>
            <person name="John U."/>
            <person name="Schleicher M."/>
            <person name="Eichinger L."/>
            <person name="Platzer M."/>
            <person name="Noegel A.A."/>
            <person name="Schaap P."/>
            <person name="Gloeckner G."/>
        </authorList>
    </citation>
    <scope>NUCLEOTIDE SEQUENCE [LARGE SCALE GENOMIC DNA]</scope>
    <source>
        <strain evidence="6">SH3</strain>
    </source>
</reference>